<proteinExistence type="predicted"/>
<evidence type="ECO:0000313" key="2">
    <source>
        <dbReference type="Proteomes" id="UP000746690"/>
    </source>
</evidence>
<gene>
    <name evidence="1" type="ORF">HHX25_17035</name>
</gene>
<dbReference type="RefSeq" id="WP_169676007.1">
    <property type="nucleotide sequence ID" value="NZ_JABBHF010000011.1"/>
</dbReference>
<keyword evidence="2" id="KW-1185">Reference proteome</keyword>
<reference evidence="1 2" key="1">
    <citation type="submission" date="2020-04" db="EMBL/GenBank/DDBJ databases">
        <title>A Flavivirga sp. nov.</title>
        <authorList>
            <person name="Sun X."/>
        </authorList>
    </citation>
    <scope>NUCLEOTIDE SEQUENCE [LARGE SCALE GENOMIC DNA]</scope>
    <source>
        <strain evidence="1 2">Y03</strain>
    </source>
</reference>
<dbReference type="EMBL" id="JABBHF010000011">
    <property type="protein sequence ID" value="NMH89220.1"/>
    <property type="molecule type" value="Genomic_DNA"/>
</dbReference>
<evidence type="ECO:0008006" key="3">
    <source>
        <dbReference type="Google" id="ProtNLM"/>
    </source>
</evidence>
<organism evidence="1 2">
    <name type="scientific">Flavivirga algicola</name>
    <dbReference type="NCBI Taxonomy" id="2729136"/>
    <lineage>
        <taxon>Bacteria</taxon>
        <taxon>Pseudomonadati</taxon>
        <taxon>Bacteroidota</taxon>
        <taxon>Flavobacteriia</taxon>
        <taxon>Flavobacteriales</taxon>
        <taxon>Flavobacteriaceae</taxon>
        <taxon>Flavivirga</taxon>
    </lineage>
</organism>
<sequence>MKLYLKAILVFAYIILLVATGCSSNNNDAPTYENELAELSLLKAEIEALANTSVCDGTTECKFIALGSKPCGGPWSYLTYTTSIDVEQLEAAVKDYNQKEAAFNIKWSIDSDCEFTLRPISISCENNTCVITY</sequence>
<comment type="caution">
    <text evidence="1">The sequence shown here is derived from an EMBL/GenBank/DDBJ whole genome shotgun (WGS) entry which is preliminary data.</text>
</comment>
<protein>
    <recommendedName>
        <fullName evidence="3">Lipoprotein</fullName>
    </recommendedName>
</protein>
<accession>A0ABX1S035</accession>
<evidence type="ECO:0000313" key="1">
    <source>
        <dbReference type="EMBL" id="NMH89220.1"/>
    </source>
</evidence>
<name>A0ABX1S035_9FLAO</name>
<dbReference type="Proteomes" id="UP000746690">
    <property type="component" value="Unassembled WGS sequence"/>
</dbReference>
<dbReference type="PROSITE" id="PS51257">
    <property type="entry name" value="PROKAR_LIPOPROTEIN"/>
    <property type="match status" value="1"/>
</dbReference>